<feature type="region of interest" description="Disordered" evidence="1">
    <location>
        <begin position="62"/>
        <end position="82"/>
    </location>
</feature>
<dbReference type="Proteomes" id="UP001179952">
    <property type="component" value="Unassembled WGS sequence"/>
</dbReference>
<organism evidence="2 3">
    <name type="scientific">Acorus gramineus</name>
    <name type="common">Dwarf sweet flag</name>
    <dbReference type="NCBI Taxonomy" id="55184"/>
    <lineage>
        <taxon>Eukaryota</taxon>
        <taxon>Viridiplantae</taxon>
        <taxon>Streptophyta</taxon>
        <taxon>Embryophyta</taxon>
        <taxon>Tracheophyta</taxon>
        <taxon>Spermatophyta</taxon>
        <taxon>Magnoliopsida</taxon>
        <taxon>Liliopsida</taxon>
        <taxon>Acoraceae</taxon>
        <taxon>Acorus</taxon>
    </lineage>
</organism>
<reference evidence="2" key="1">
    <citation type="journal article" date="2023" name="Nat. Commun.">
        <title>Diploid and tetraploid genomes of Acorus and the evolution of monocots.</title>
        <authorList>
            <person name="Ma L."/>
            <person name="Liu K.W."/>
            <person name="Li Z."/>
            <person name="Hsiao Y.Y."/>
            <person name="Qi Y."/>
            <person name="Fu T."/>
            <person name="Tang G.D."/>
            <person name="Zhang D."/>
            <person name="Sun W.H."/>
            <person name="Liu D.K."/>
            <person name="Li Y."/>
            <person name="Chen G.Z."/>
            <person name="Liu X.D."/>
            <person name="Liao X.Y."/>
            <person name="Jiang Y.T."/>
            <person name="Yu X."/>
            <person name="Hao Y."/>
            <person name="Huang J."/>
            <person name="Zhao X.W."/>
            <person name="Ke S."/>
            <person name="Chen Y.Y."/>
            <person name="Wu W.L."/>
            <person name="Hsu J.L."/>
            <person name="Lin Y.F."/>
            <person name="Huang M.D."/>
            <person name="Li C.Y."/>
            <person name="Huang L."/>
            <person name="Wang Z.W."/>
            <person name="Zhao X."/>
            <person name="Zhong W.Y."/>
            <person name="Peng D.H."/>
            <person name="Ahmad S."/>
            <person name="Lan S."/>
            <person name="Zhang J.S."/>
            <person name="Tsai W.C."/>
            <person name="Van de Peer Y."/>
            <person name="Liu Z.J."/>
        </authorList>
    </citation>
    <scope>NUCLEOTIDE SEQUENCE</scope>
    <source>
        <strain evidence="2">SCP</strain>
    </source>
</reference>
<gene>
    <name evidence="2" type="ORF">QJS04_geneDACA011762</name>
</gene>
<reference evidence="2" key="2">
    <citation type="submission" date="2023-06" db="EMBL/GenBank/DDBJ databases">
        <authorList>
            <person name="Ma L."/>
            <person name="Liu K.-W."/>
            <person name="Li Z."/>
            <person name="Hsiao Y.-Y."/>
            <person name="Qi Y."/>
            <person name="Fu T."/>
            <person name="Tang G."/>
            <person name="Zhang D."/>
            <person name="Sun W.-H."/>
            <person name="Liu D.-K."/>
            <person name="Li Y."/>
            <person name="Chen G.-Z."/>
            <person name="Liu X.-D."/>
            <person name="Liao X.-Y."/>
            <person name="Jiang Y.-T."/>
            <person name="Yu X."/>
            <person name="Hao Y."/>
            <person name="Huang J."/>
            <person name="Zhao X.-W."/>
            <person name="Ke S."/>
            <person name="Chen Y.-Y."/>
            <person name="Wu W.-L."/>
            <person name="Hsu J.-L."/>
            <person name="Lin Y.-F."/>
            <person name="Huang M.-D."/>
            <person name="Li C.-Y."/>
            <person name="Huang L."/>
            <person name="Wang Z.-W."/>
            <person name="Zhao X."/>
            <person name="Zhong W.-Y."/>
            <person name="Peng D.-H."/>
            <person name="Ahmad S."/>
            <person name="Lan S."/>
            <person name="Zhang J.-S."/>
            <person name="Tsai W.-C."/>
            <person name="Van De Peer Y."/>
            <person name="Liu Z.-J."/>
        </authorList>
    </citation>
    <scope>NUCLEOTIDE SEQUENCE</scope>
    <source>
        <strain evidence="2">SCP</strain>
        <tissue evidence="2">Leaves</tissue>
    </source>
</reference>
<evidence type="ECO:0000256" key="1">
    <source>
        <dbReference type="SAM" id="MobiDB-lite"/>
    </source>
</evidence>
<dbReference type="AlphaFoldDB" id="A0AAV9BH79"/>
<protein>
    <submittedName>
        <fullName evidence="2">Uncharacterized protein</fullName>
    </submittedName>
</protein>
<sequence length="82" mass="9592">MELYYQNAKLDPLTDTSTKSRSESHASDSPTVARSLLDSWEYSHSYYKLKHKITTFPHIENTPLTDKHHQLNQGIKHPRIKK</sequence>
<name>A0AAV9BH79_ACOGR</name>
<proteinExistence type="predicted"/>
<accession>A0AAV9BH79</accession>
<evidence type="ECO:0000313" key="2">
    <source>
        <dbReference type="EMBL" id="KAK1275940.1"/>
    </source>
</evidence>
<feature type="region of interest" description="Disordered" evidence="1">
    <location>
        <begin position="1"/>
        <end position="32"/>
    </location>
</feature>
<dbReference type="EMBL" id="JAUJYN010000003">
    <property type="protein sequence ID" value="KAK1275940.1"/>
    <property type="molecule type" value="Genomic_DNA"/>
</dbReference>
<evidence type="ECO:0000313" key="3">
    <source>
        <dbReference type="Proteomes" id="UP001179952"/>
    </source>
</evidence>
<comment type="caution">
    <text evidence="2">The sequence shown here is derived from an EMBL/GenBank/DDBJ whole genome shotgun (WGS) entry which is preliminary data.</text>
</comment>
<keyword evidence="3" id="KW-1185">Reference proteome</keyword>